<dbReference type="InterPro" id="IPR027417">
    <property type="entry name" value="P-loop_NTPase"/>
</dbReference>
<dbReference type="InterPro" id="IPR000185">
    <property type="entry name" value="SecA"/>
</dbReference>
<dbReference type="GO" id="GO:0008564">
    <property type="term" value="F:protein-exporting ATPase activity"/>
    <property type="evidence" value="ECO:0007669"/>
    <property type="project" value="UniProtKB-EC"/>
</dbReference>
<organism evidence="18 19">
    <name type="scientific">Candidatus Chisholmbacteria bacterium RIFCSPHIGHO2_01_FULL_52_32</name>
    <dbReference type="NCBI Taxonomy" id="1797591"/>
    <lineage>
        <taxon>Bacteria</taxon>
        <taxon>Candidatus Chisholmiibacteriota</taxon>
    </lineage>
</organism>
<dbReference type="InterPro" id="IPR011130">
    <property type="entry name" value="SecA_preprotein_X-link_dom"/>
</dbReference>
<dbReference type="GO" id="GO:0031522">
    <property type="term" value="C:cell envelope Sec protein transport complex"/>
    <property type="evidence" value="ECO:0007669"/>
    <property type="project" value="TreeGrafter"/>
</dbReference>
<dbReference type="InterPro" id="IPR044722">
    <property type="entry name" value="SecA_SF2_C"/>
</dbReference>
<evidence type="ECO:0000256" key="9">
    <source>
        <dbReference type="ARBA" id="ARBA00022967"/>
    </source>
</evidence>
<evidence type="ECO:0000256" key="3">
    <source>
        <dbReference type="ARBA" id="ARBA00022448"/>
    </source>
</evidence>
<feature type="region of interest" description="Disordered" evidence="14">
    <location>
        <begin position="908"/>
        <end position="932"/>
    </location>
</feature>
<dbReference type="Pfam" id="PF21090">
    <property type="entry name" value="P-loop_SecA"/>
    <property type="match status" value="1"/>
</dbReference>
<feature type="compositionally biased region" description="Polar residues" evidence="14">
    <location>
        <begin position="910"/>
        <end position="924"/>
    </location>
</feature>
<dbReference type="Proteomes" id="UP000179233">
    <property type="component" value="Unassembled WGS sequence"/>
</dbReference>
<evidence type="ECO:0000259" key="16">
    <source>
        <dbReference type="PROSITE" id="PS51194"/>
    </source>
</evidence>
<dbReference type="Gene3D" id="3.90.1440.10">
    <property type="entry name" value="SecA, preprotein cross-linking domain"/>
    <property type="match status" value="1"/>
</dbReference>
<dbReference type="PANTHER" id="PTHR30612">
    <property type="entry name" value="SECA INNER MEMBRANE COMPONENT OF SEC PROTEIN SECRETION SYSTEM"/>
    <property type="match status" value="1"/>
</dbReference>
<dbReference type="GO" id="GO:0043952">
    <property type="term" value="P:protein transport by the Sec complex"/>
    <property type="evidence" value="ECO:0007669"/>
    <property type="project" value="UniProtKB-ARBA"/>
</dbReference>
<keyword evidence="7 12" id="KW-0067">ATP-binding</keyword>
<dbReference type="Gene3D" id="1.10.3060.10">
    <property type="entry name" value="Helical scaffold and wing domains of SecA"/>
    <property type="match status" value="1"/>
</dbReference>
<feature type="domain" description="Helicase ATP-binding" evidence="15">
    <location>
        <begin position="89"/>
        <end position="272"/>
    </location>
</feature>
<evidence type="ECO:0000256" key="7">
    <source>
        <dbReference type="ARBA" id="ARBA00022840"/>
    </source>
</evidence>
<dbReference type="GO" id="GO:0006605">
    <property type="term" value="P:protein targeting"/>
    <property type="evidence" value="ECO:0007669"/>
    <property type="project" value="UniProtKB-UniRule"/>
</dbReference>
<reference evidence="18 19" key="1">
    <citation type="journal article" date="2016" name="Nat. Commun.">
        <title>Thousands of microbial genomes shed light on interconnected biogeochemical processes in an aquifer system.</title>
        <authorList>
            <person name="Anantharaman K."/>
            <person name="Brown C.T."/>
            <person name="Hug L.A."/>
            <person name="Sharon I."/>
            <person name="Castelle C.J."/>
            <person name="Probst A.J."/>
            <person name="Thomas B.C."/>
            <person name="Singh A."/>
            <person name="Wilkins M.J."/>
            <person name="Karaoz U."/>
            <person name="Brodie E.L."/>
            <person name="Williams K.H."/>
            <person name="Hubbard S.S."/>
            <person name="Banfield J.F."/>
        </authorList>
    </citation>
    <scope>NUCLEOTIDE SEQUENCE [LARGE SCALE GENOMIC DNA]</scope>
</reference>
<evidence type="ECO:0000256" key="12">
    <source>
        <dbReference type="HAMAP-Rule" id="MF_01382"/>
    </source>
</evidence>
<feature type="domain" description="Helicase C-terminal" evidence="16">
    <location>
        <begin position="436"/>
        <end position="638"/>
    </location>
</feature>
<dbReference type="Pfam" id="PF07516">
    <property type="entry name" value="SecA_SW"/>
    <property type="match status" value="1"/>
</dbReference>
<dbReference type="InterPro" id="IPR011115">
    <property type="entry name" value="SecA_DEAD"/>
</dbReference>
<keyword evidence="9 12" id="KW-1278">Translocase</keyword>
<keyword evidence="5 12" id="KW-0963">Cytoplasm</keyword>
<evidence type="ECO:0000256" key="13">
    <source>
        <dbReference type="RuleBase" id="RU003874"/>
    </source>
</evidence>
<dbReference type="PROSITE" id="PS01312">
    <property type="entry name" value="SECA"/>
    <property type="match status" value="1"/>
</dbReference>
<dbReference type="SUPFAM" id="SSF52540">
    <property type="entry name" value="P-loop containing nucleoside triphosphate hydrolases"/>
    <property type="match status" value="2"/>
</dbReference>
<evidence type="ECO:0000256" key="8">
    <source>
        <dbReference type="ARBA" id="ARBA00022927"/>
    </source>
</evidence>
<comment type="function">
    <text evidence="12">Part of the Sec protein translocase complex. Interacts with the SecYEG preprotein conducting channel. Has a central role in coupling the hydrolysis of ATP to the transfer of proteins into and across the cell membrane, serving as an ATP-driven molecular motor driving the stepwise translocation of polypeptide chains across the membrane.</text>
</comment>
<dbReference type="FunFam" id="3.90.1440.10:FF:000002">
    <property type="entry name" value="Protein translocase subunit SecA"/>
    <property type="match status" value="1"/>
</dbReference>
<feature type="binding site" evidence="12">
    <location>
        <position position="87"/>
    </location>
    <ligand>
        <name>ATP</name>
        <dbReference type="ChEBI" id="CHEBI:30616"/>
    </ligand>
</feature>
<keyword evidence="4 12" id="KW-1003">Cell membrane</keyword>
<dbReference type="InterPro" id="IPR001650">
    <property type="entry name" value="Helicase_C-like"/>
</dbReference>
<dbReference type="GO" id="GO:0065002">
    <property type="term" value="P:intracellular protein transmembrane transport"/>
    <property type="evidence" value="ECO:0007669"/>
    <property type="project" value="UniProtKB-UniRule"/>
</dbReference>
<dbReference type="GO" id="GO:0005886">
    <property type="term" value="C:plasma membrane"/>
    <property type="evidence" value="ECO:0007669"/>
    <property type="project" value="UniProtKB-SubCell"/>
</dbReference>
<name>A0A1G1VTI3_9BACT</name>
<evidence type="ECO:0000256" key="1">
    <source>
        <dbReference type="ARBA" id="ARBA00004170"/>
    </source>
</evidence>
<comment type="subunit">
    <text evidence="12">Monomer and homodimer. Part of the essential Sec protein translocation apparatus which comprises SecA, SecYEG and auxiliary proteins SecDF. Other proteins may also be involved.</text>
</comment>
<accession>A0A1G1VTI3</accession>
<dbReference type="InterPro" id="IPR036670">
    <property type="entry name" value="SecA_X-link_sf"/>
</dbReference>
<comment type="subcellular location">
    <subcellularLocation>
        <location evidence="12">Cell membrane</location>
        <topology evidence="12">Peripheral membrane protein</topology>
        <orientation evidence="12">Cytoplasmic side</orientation>
    </subcellularLocation>
    <subcellularLocation>
        <location evidence="12">Cytoplasm</location>
    </subcellularLocation>
    <subcellularLocation>
        <location evidence="1">Membrane</location>
        <topology evidence="1">Peripheral membrane protein</topology>
    </subcellularLocation>
    <text evidence="12">Distribution is 50-50.</text>
</comment>
<dbReference type="EMBL" id="MHCJ01000003">
    <property type="protein sequence ID" value="OGY18670.1"/>
    <property type="molecule type" value="Genomic_DNA"/>
</dbReference>
<evidence type="ECO:0000313" key="19">
    <source>
        <dbReference type="Proteomes" id="UP000179233"/>
    </source>
</evidence>
<feature type="domain" description="SecA family profile" evidence="17">
    <location>
        <begin position="3"/>
        <end position="631"/>
    </location>
</feature>
<dbReference type="InterPro" id="IPR014001">
    <property type="entry name" value="Helicase_ATP-bd"/>
</dbReference>
<protein>
    <recommendedName>
        <fullName evidence="12 13">Protein translocase subunit SecA</fullName>
        <ecNumber evidence="12">7.4.2.8</ecNumber>
    </recommendedName>
</protein>
<dbReference type="NCBIfam" id="TIGR00963">
    <property type="entry name" value="secA"/>
    <property type="match status" value="1"/>
</dbReference>
<dbReference type="GO" id="GO:0005524">
    <property type="term" value="F:ATP binding"/>
    <property type="evidence" value="ECO:0007669"/>
    <property type="project" value="UniProtKB-UniRule"/>
</dbReference>
<evidence type="ECO:0000259" key="15">
    <source>
        <dbReference type="PROSITE" id="PS51192"/>
    </source>
</evidence>
<evidence type="ECO:0000259" key="17">
    <source>
        <dbReference type="PROSITE" id="PS51196"/>
    </source>
</evidence>
<dbReference type="AlphaFoldDB" id="A0A1G1VTI3"/>
<dbReference type="Pfam" id="PF07517">
    <property type="entry name" value="SecA_DEAD"/>
    <property type="match status" value="1"/>
</dbReference>
<dbReference type="SMART" id="SM00957">
    <property type="entry name" value="SecA_DEAD"/>
    <property type="match status" value="1"/>
</dbReference>
<dbReference type="Gene3D" id="3.40.50.300">
    <property type="entry name" value="P-loop containing nucleotide triphosphate hydrolases"/>
    <property type="match status" value="2"/>
</dbReference>
<dbReference type="PROSITE" id="PS51196">
    <property type="entry name" value="SECA_MOTOR_DEAD"/>
    <property type="match status" value="1"/>
</dbReference>
<evidence type="ECO:0000256" key="6">
    <source>
        <dbReference type="ARBA" id="ARBA00022741"/>
    </source>
</evidence>
<gene>
    <name evidence="12" type="primary">secA</name>
    <name evidence="18" type="ORF">A2786_04185</name>
</gene>
<dbReference type="CDD" id="cd17928">
    <property type="entry name" value="DEXDc_SecA"/>
    <property type="match status" value="1"/>
</dbReference>
<dbReference type="SUPFAM" id="SSF81767">
    <property type="entry name" value="Pre-protein crosslinking domain of SecA"/>
    <property type="match status" value="1"/>
</dbReference>
<dbReference type="PRINTS" id="PR00906">
    <property type="entry name" value="SECA"/>
</dbReference>
<comment type="similarity">
    <text evidence="2 12 13">Belongs to the SecA family.</text>
</comment>
<dbReference type="InterPro" id="IPR020937">
    <property type="entry name" value="SecA_CS"/>
</dbReference>
<proteinExistence type="inferred from homology"/>
<comment type="caution">
    <text evidence="18">The sequence shown here is derived from an EMBL/GenBank/DDBJ whole genome shotgun (WGS) entry which is preliminary data.</text>
</comment>
<evidence type="ECO:0000313" key="18">
    <source>
        <dbReference type="EMBL" id="OGY18670.1"/>
    </source>
</evidence>
<dbReference type="SUPFAM" id="SSF81886">
    <property type="entry name" value="Helical scaffold and wing domains of SecA"/>
    <property type="match status" value="1"/>
</dbReference>
<dbReference type="Pfam" id="PF01043">
    <property type="entry name" value="SecA_PP_bind"/>
    <property type="match status" value="1"/>
</dbReference>
<feature type="region of interest" description="Disordered" evidence="14">
    <location>
        <begin position="862"/>
        <end position="890"/>
    </location>
</feature>
<evidence type="ECO:0000256" key="11">
    <source>
        <dbReference type="ARBA" id="ARBA00023136"/>
    </source>
</evidence>
<dbReference type="EC" id="7.4.2.8" evidence="12"/>
<dbReference type="SMART" id="SM00958">
    <property type="entry name" value="SecA_PP_bind"/>
    <property type="match status" value="1"/>
</dbReference>
<dbReference type="InterPro" id="IPR036266">
    <property type="entry name" value="SecA_Wing/Scaffold_sf"/>
</dbReference>
<evidence type="ECO:0000256" key="2">
    <source>
        <dbReference type="ARBA" id="ARBA00007650"/>
    </source>
</evidence>
<keyword evidence="11 12" id="KW-0472">Membrane</keyword>
<feature type="binding site" evidence="12">
    <location>
        <begin position="105"/>
        <end position="109"/>
    </location>
    <ligand>
        <name>ATP</name>
        <dbReference type="ChEBI" id="CHEBI:30616"/>
    </ligand>
</feature>
<sequence length="963" mass="108770">MAFLGFLGKLLDSNEREVKKFDPTIAAINALEADYQKLGDEELKSKTAELKQRFERGETLDDLLPDAFAAVREAGRRTIGLRHFDAQLMAGIAFHQGKIGEQKTGEGKTLSATTALYLNALTERGVHLVTVNDYLARRDCGWNGPIYRALGLSVGVIYAGEGQQPAALYDPEHTEHAQTDERLRHLKPCSRKEAYGADITYGTNNEFGFDYLRDNMAQSRESQVQREHHFAIVDEVDSILIDEARTPLIISAPDTEPTSKYYDFAKLIPQLTSDTDFEIDEKHRTANLTERGIRKVEKKLGVENLYEKDFQTIHHIEQALKAHTLFKRDREYVLKEGQIIIVDEHTGRLMYGRRYSEGLHQAIEAKENVAIQQESRTLATISLQNYFRMYEKLAGMTGTAATEAEEFKKIYNLDVIVIPTHKPMIRINQPDIVYKTIRAKYGAVVAEVEEAYRRGQPVLLGTRSIDHNEAISEYLKRKKIPHQVLNAKQHEKEAQILADAGKIGAVTVATNMAGRGVDIVLGGTPPDVPTEVPGDVEGTKEGKKSHKEAIQKWQQDHEKVVSLGGLYVIGTERHESRRIDNQLRGRSGRQGDPGLSRFFVSLDDDIMRIFGGEQVQKLMTMLKIPEDQPIEAGMVSKAIEQAQVKVEGFHFDARKQLVEYDDVMNKQREIFYKRRNSILEESEDRTSKKVSERILHILDEEIENMVALRTPEGLTEKELDAILNEFATIIPFDPASQQRLKETMKQKQDPQEVSGALKEIVRQTYQKRETQVGPELMHQVEKFTLLSASDRLWMDHLDAIDELREGIGLRGDKQTILAEYKKEAFSMFERLIAQTDYEVARTVFRIQIRPVTPTVPTEVVAKKPEVAEPAPQTPIPSEAKLPPAERREPKAKGKIDDFAQALAGLGASQPAMTTNRPSDNQTGMRKQKIGRNDPCWCGAINPATGQPYKFKKCGLINAPYHRG</sequence>
<dbReference type="GO" id="GO:0005829">
    <property type="term" value="C:cytosol"/>
    <property type="evidence" value="ECO:0007669"/>
    <property type="project" value="TreeGrafter"/>
</dbReference>
<keyword evidence="10 12" id="KW-0811">Translocation</keyword>
<dbReference type="GO" id="GO:0017038">
    <property type="term" value="P:protein import"/>
    <property type="evidence" value="ECO:0007669"/>
    <property type="project" value="InterPro"/>
</dbReference>
<comment type="catalytic activity">
    <reaction evidence="12">
        <text>ATP + H2O + cellular proteinSide 1 = ADP + phosphate + cellular proteinSide 2.</text>
        <dbReference type="EC" id="7.4.2.8"/>
    </reaction>
</comment>
<dbReference type="HAMAP" id="MF_01382">
    <property type="entry name" value="SecA"/>
    <property type="match status" value="1"/>
</dbReference>
<evidence type="ECO:0000256" key="14">
    <source>
        <dbReference type="SAM" id="MobiDB-lite"/>
    </source>
</evidence>
<evidence type="ECO:0000256" key="10">
    <source>
        <dbReference type="ARBA" id="ARBA00023010"/>
    </source>
</evidence>
<feature type="binding site" evidence="12">
    <location>
        <position position="518"/>
    </location>
    <ligand>
        <name>ATP</name>
        <dbReference type="ChEBI" id="CHEBI:30616"/>
    </ligand>
</feature>
<keyword evidence="3 12" id="KW-0813">Transport</keyword>
<keyword evidence="6 12" id="KW-0547">Nucleotide-binding</keyword>
<dbReference type="PROSITE" id="PS51192">
    <property type="entry name" value="HELICASE_ATP_BIND_1"/>
    <property type="match status" value="1"/>
</dbReference>
<dbReference type="CDD" id="cd18803">
    <property type="entry name" value="SF2_C_secA"/>
    <property type="match status" value="1"/>
</dbReference>
<dbReference type="PROSITE" id="PS51194">
    <property type="entry name" value="HELICASE_CTER"/>
    <property type="match status" value="1"/>
</dbReference>
<dbReference type="NCBIfam" id="NF009538">
    <property type="entry name" value="PRK12904.1"/>
    <property type="match status" value="1"/>
</dbReference>
<evidence type="ECO:0000256" key="5">
    <source>
        <dbReference type="ARBA" id="ARBA00022490"/>
    </source>
</evidence>
<dbReference type="InterPro" id="IPR011116">
    <property type="entry name" value="SecA_Wing/Scaffold"/>
</dbReference>
<dbReference type="FunFam" id="3.40.50.300:FF:000113">
    <property type="entry name" value="Preprotein translocase subunit SecA"/>
    <property type="match status" value="1"/>
</dbReference>
<dbReference type="PANTHER" id="PTHR30612:SF0">
    <property type="entry name" value="CHLOROPLAST PROTEIN-TRANSPORTING ATPASE"/>
    <property type="match status" value="1"/>
</dbReference>
<feature type="region of interest" description="Disordered" evidence="14">
    <location>
        <begin position="522"/>
        <end position="542"/>
    </location>
</feature>
<keyword evidence="8 12" id="KW-0653">Protein transport</keyword>
<dbReference type="InterPro" id="IPR014018">
    <property type="entry name" value="SecA_motor_DEAD"/>
</dbReference>
<evidence type="ECO:0000256" key="4">
    <source>
        <dbReference type="ARBA" id="ARBA00022475"/>
    </source>
</evidence>